<feature type="compositionally biased region" description="Basic and acidic residues" evidence="1">
    <location>
        <begin position="15"/>
        <end position="28"/>
    </location>
</feature>
<organism evidence="2 3">
    <name type="scientific">Actinocrinis puniceicyclus</name>
    <dbReference type="NCBI Taxonomy" id="977794"/>
    <lineage>
        <taxon>Bacteria</taxon>
        <taxon>Bacillati</taxon>
        <taxon>Actinomycetota</taxon>
        <taxon>Actinomycetes</taxon>
        <taxon>Catenulisporales</taxon>
        <taxon>Actinospicaceae</taxon>
        <taxon>Actinocrinis</taxon>
    </lineage>
</organism>
<evidence type="ECO:0000256" key="1">
    <source>
        <dbReference type="SAM" id="MobiDB-lite"/>
    </source>
</evidence>
<protein>
    <submittedName>
        <fullName evidence="2">Uncharacterized protein</fullName>
    </submittedName>
</protein>
<feature type="region of interest" description="Disordered" evidence="1">
    <location>
        <begin position="1"/>
        <end position="33"/>
    </location>
</feature>
<dbReference type="EMBL" id="JAGSXH010000167">
    <property type="protein sequence ID" value="MBS2966584.1"/>
    <property type="molecule type" value="Genomic_DNA"/>
</dbReference>
<evidence type="ECO:0000313" key="2">
    <source>
        <dbReference type="EMBL" id="MBS2966584.1"/>
    </source>
</evidence>
<dbReference type="Proteomes" id="UP000677913">
    <property type="component" value="Unassembled WGS sequence"/>
</dbReference>
<reference evidence="2" key="1">
    <citation type="submission" date="2021-04" db="EMBL/GenBank/DDBJ databases">
        <title>Genome based classification of Actinospica acidithermotolerans sp. nov., an actinobacterium isolated from an Indonesian hot spring.</title>
        <authorList>
            <person name="Kusuma A.B."/>
            <person name="Putra K.E."/>
            <person name="Nafisah S."/>
            <person name="Loh J."/>
            <person name="Nouioui I."/>
            <person name="Goodfellow M."/>
        </authorList>
    </citation>
    <scope>NUCLEOTIDE SEQUENCE</scope>
    <source>
        <strain evidence="2">DSM 45618</strain>
    </source>
</reference>
<gene>
    <name evidence="2" type="ORF">KGA66_26335</name>
</gene>
<keyword evidence="3" id="KW-1185">Reference proteome</keyword>
<dbReference type="AlphaFoldDB" id="A0A8J7WUX4"/>
<evidence type="ECO:0000313" key="3">
    <source>
        <dbReference type="Proteomes" id="UP000677913"/>
    </source>
</evidence>
<dbReference type="RefSeq" id="WP_211471803.1">
    <property type="nucleotide sequence ID" value="NZ_JAGSXH010000167.1"/>
</dbReference>
<sequence length="126" mass="13675">MPQPNNPRRRATANPDRDARPDRVDAEPGMHATADLNEGHLALARLVDALFCSDLETGSTPTHRQLAAAIRGALQNRRGWNGRTRAVAEAFTRNPREAEMRELWCQQLAEIALGGAGASLEPDGIG</sequence>
<comment type="caution">
    <text evidence="2">The sequence shown here is derived from an EMBL/GenBank/DDBJ whole genome shotgun (WGS) entry which is preliminary data.</text>
</comment>
<accession>A0A8J7WUX4</accession>
<proteinExistence type="predicted"/>
<name>A0A8J7WUX4_9ACTN</name>